<dbReference type="EMBL" id="QGTJ01000004">
    <property type="protein sequence ID" value="PWV62215.1"/>
    <property type="molecule type" value="Genomic_DNA"/>
</dbReference>
<dbReference type="InterPro" id="IPR011051">
    <property type="entry name" value="RmlC_Cupin_sf"/>
</dbReference>
<dbReference type="GO" id="GO:0051213">
    <property type="term" value="F:dioxygenase activity"/>
    <property type="evidence" value="ECO:0007669"/>
    <property type="project" value="UniProtKB-KW"/>
</dbReference>
<dbReference type="InterPro" id="IPR014710">
    <property type="entry name" value="RmlC-like_jellyroll"/>
</dbReference>
<dbReference type="Gene3D" id="2.60.120.10">
    <property type="entry name" value="Jelly Rolls"/>
    <property type="match status" value="1"/>
</dbReference>
<feature type="domain" description="Cupin type-2" evidence="1">
    <location>
        <begin position="58"/>
        <end position="122"/>
    </location>
</feature>
<dbReference type="AlphaFoldDB" id="A0A317MV41"/>
<dbReference type="OrthoDB" id="9802489at2"/>
<dbReference type="RefSeq" id="WP_110018057.1">
    <property type="nucleotide sequence ID" value="NZ_QGTJ01000004.1"/>
</dbReference>
<keyword evidence="3" id="KW-1185">Reference proteome</keyword>
<evidence type="ECO:0000259" key="1">
    <source>
        <dbReference type="Pfam" id="PF07883"/>
    </source>
</evidence>
<dbReference type="InterPro" id="IPR047263">
    <property type="entry name" value="HNL-like_cupin"/>
</dbReference>
<evidence type="ECO:0000313" key="2">
    <source>
        <dbReference type="EMBL" id="PWV62215.1"/>
    </source>
</evidence>
<organism evidence="2 3">
    <name type="scientific">Plasticicumulans acidivorans</name>
    <dbReference type="NCBI Taxonomy" id="886464"/>
    <lineage>
        <taxon>Bacteria</taxon>
        <taxon>Pseudomonadati</taxon>
        <taxon>Pseudomonadota</taxon>
        <taxon>Gammaproteobacteria</taxon>
        <taxon>Candidatus Competibacteraceae</taxon>
        <taxon>Plasticicumulans</taxon>
    </lineage>
</organism>
<dbReference type="PANTHER" id="PTHR43698">
    <property type="entry name" value="RIBD C-TERMINAL DOMAIN CONTAINING PROTEIN"/>
    <property type="match status" value="1"/>
</dbReference>
<dbReference type="PANTHER" id="PTHR43698:SF1">
    <property type="entry name" value="BLL4564 PROTEIN"/>
    <property type="match status" value="1"/>
</dbReference>
<keyword evidence="2" id="KW-0223">Dioxygenase</keyword>
<dbReference type="CDD" id="cd02233">
    <property type="entry name" value="cupin_HNL-like"/>
    <property type="match status" value="1"/>
</dbReference>
<reference evidence="2 3" key="1">
    <citation type="submission" date="2018-05" db="EMBL/GenBank/DDBJ databases">
        <title>Genomic Encyclopedia of Type Strains, Phase IV (KMG-IV): sequencing the most valuable type-strain genomes for metagenomic binning, comparative biology and taxonomic classification.</title>
        <authorList>
            <person name="Goeker M."/>
        </authorList>
    </citation>
    <scope>NUCLEOTIDE SEQUENCE [LARGE SCALE GENOMIC DNA]</scope>
    <source>
        <strain evidence="2 3">DSM 23606</strain>
    </source>
</reference>
<comment type="caution">
    <text evidence="2">The sequence shown here is derived from an EMBL/GenBank/DDBJ whole genome shotgun (WGS) entry which is preliminary data.</text>
</comment>
<keyword evidence="2" id="KW-0560">Oxidoreductase</keyword>
<protein>
    <submittedName>
        <fullName evidence="2">Quercetin dioxygenase-like cupin family protein</fullName>
    </submittedName>
</protein>
<name>A0A317MV41_9GAMM</name>
<dbReference type="Proteomes" id="UP000246569">
    <property type="component" value="Unassembled WGS sequence"/>
</dbReference>
<dbReference type="Pfam" id="PF07883">
    <property type="entry name" value="Cupin_2"/>
    <property type="match status" value="1"/>
</dbReference>
<sequence length="146" mass="15462">MSHPSASSPSLPAVMTIRRAGSGIVPVAAGMMSGPFLIQSLFPSEAEGEMTALRVFAAPGAVSHWHAHPCGQILFVVDGVGRVQREGGEISEVRAGDCIWFAANERHWHGAAPGSPFSYLSVQPVKDGRAVQWFEPVAPDGFARTP</sequence>
<dbReference type="SUPFAM" id="SSF51182">
    <property type="entry name" value="RmlC-like cupins"/>
    <property type="match status" value="1"/>
</dbReference>
<evidence type="ECO:0000313" key="3">
    <source>
        <dbReference type="Proteomes" id="UP000246569"/>
    </source>
</evidence>
<proteinExistence type="predicted"/>
<dbReference type="InterPro" id="IPR013096">
    <property type="entry name" value="Cupin_2"/>
</dbReference>
<accession>A0A317MV41</accession>
<gene>
    <name evidence="2" type="ORF">C7443_1049</name>
</gene>